<dbReference type="EMBL" id="CM029046">
    <property type="protein sequence ID" value="KAG2588643.1"/>
    <property type="molecule type" value="Genomic_DNA"/>
</dbReference>
<keyword evidence="2" id="KW-1185">Reference proteome</keyword>
<dbReference type="Proteomes" id="UP000823388">
    <property type="component" value="Chromosome 5N"/>
</dbReference>
<protein>
    <submittedName>
        <fullName evidence="1">Uncharacterized protein</fullName>
    </submittedName>
</protein>
<evidence type="ECO:0000313" key="2">
    <source>
        <dbReference type="Proteomes" id="UP000823388"/>
    </source>
</evidence>
<reference evidence="1" key="1">
    <citation type="submission" date="2020-05" db="EMBL/GenBank/DDBJ databases">
        <title>WGS assembly of Panicum virgatum.</title>
        <authorList>
            <person name="Lovell J.T."/>
            <person name="Jenkins J."/>
            <person name="Shu S."/>
            <person name="Juenger T.E."/>
            <person name="Schmutz J."/>
        </authorList>
    </citation>
    <scope>NUCLEOTIDE SEQUENCE</scope>
    <source>
        <strain evidence="1">AP13</strain>
    </source>
</reference>
<gene>
    <name evidence="1" type="ORF">PVAP13_5NG350781</name>
</gene>
<comment type="caution">
    <text evidence="1">The sequence shown here is derived from an EMBL/GenBank/DDBJ whole genome shotgun (WGS) entry which is preliminary data.</text>
</comment>
<dbReference type="AlphaFoldDB" id="A0A8T0RVT7"/>
<sequence length="75" mass="7753">MVERWASGQRRLCTVAAARSASRRSGANASCSRVEMEMLRNSAVASTPAAAEGPTSCTASRGTAPAFANSARMFG</sequence>
<accession>A0A8T0RVT7</accession>
<proteinExistence type="predicted"/>
<name>A0A8T0RVT7_PANVG</name>
<organism evidence="1 2">
    <name type="scientific">Panicum virgatum</name>
    <name type="common">Blackwell switchgrass</name>
    <dbReference type="NCBI Taxonomy" id="38727"/>
    <lineage>
        <taxon>Eukaryota</taxon>
        <taxon>Viridiplantae</taxon>
        <taxon>Streptophyta</taxon>
        <taxon>Embryophyta</taxon>
        <taxon>Tracheophyta</taxon>
        <taxon>Spermatophyta</taxon>
        <taxon>Magnoliopsida</taxon>
        <taxon>Liliopsida</taxon>
        <taxon>Poales</taxon>
        <taxon>Poaceae</taxon>
        <taxon>PACMAD clade</taxon>
        <taxon>Panicoideae</taxon>
        <taxon>Panicodae</taxon>
        <taxon>Paniceae</taxon>
        <taxon>Panicinae</taxon>
        <taxon>Panicum</taxon>
        <taxon>Panicum sect. Hiantes</taxon>
    </lineage>
</organism>
<evidence type="ECO:0000313" key="1">
    <source>
        <dbReference type="EMBL" id="KAG2588643.1"/>
    </source>
</evidence>